<keyword evidence="2" id="KW-1185">Reference proteome</keyword>
<evidence type="ECO:0000313" key="2">
    <source>
        <dbReference type="Proteomes" id="UP000887578"/>
    </source>
</evidence>
<reference evidence="3" key="1">
    <citation type="submission" date="2022-11" db="UniProtKB">
        <authorList>
            <consortium name="WormBaseParasite"/>
        </authorList>
    </citation>
    <scope>IDENTIFICATION</scope>
</reference>
<dbReference type="PANTHER" id="PTHR24413">
    <property type="entry name" value="SPECKLE-TYPE POZ PROTEIN"/>
    <property type="match status" value="1"/>
</dbReference>
<dbReference type="AlphaFoldDB" id="A0A914QY61"/>
<accession>A0A914QY61</accession>
<proteinExistence type="predicted"/>
<dbReference type="Pfam" id="PF00651">
    <property type="entry name" value="BTB"/>
    <property type="match status" value="1"/>
</dbReference>
<evidence type="ECO:0000259" key="1">
    <source>
        <dbReference type="PROSITE" id="PS50097"/>
    </source>
</evidence>
<dbReference type="SMART" id="SM00225">
    <property type="entry name" value="BTB"/>
    <property type="match status" value="1"/>
</dbReference>
<feature type="domain" description="BTB" evidence="1">
    <location>
        <begin position="69"/>
        <end position="123"/>
    </location>
</feature>
<sequence length="218" mass="25695">MKNQKINESFSNFEPLSPVKILHGNFNNVDNENLTLEFISTYQFTTLTNIGLPNIDYSKNMLQSFNIKPDCNIVVKNKIFKVHKFMLTAGSDIFEKIFSSKRNRIDIIDFDPTVVKDAIKFIYGQKPLQVYYQLYRFSILYRIRLLMEFCEYYFEKNLGPNNVIPIYQQALENDRGYLRHFCVVFYKNNKEFVEKEETFLNASTELKNGLLIPFVLGP</sequence>
<name>A0A914QY61_9BILA</name>
<dbReference type="SUPFAM" id="SSF54695">
    <property type="entry name" value="POZ domain"/>
    <property type="match status" value="1"/>
</dbReference>
<evidence type="ECO:0000313" key="3">
    <source>
        <dbReference type="WBParaSite" id="PDA_v2.g9060.t1"/>
    </source>
</evidence>
<dbReference type="InterPro" id="IPR011333">
    <property type="entry name" value="SKP1/BTB/POZ_sf"/>
</dbReference>
<dbReference type="Gene3D" id="3.30.710.10">
    <property type="entry name" value="Potassium Channel Kv1.1, Chain A"/>
    <property type="match status" value="1"/>
</dbReference>
<dbReference type="PROSITE" id="PS50097">
    <property type="entry name" value="BTB"/>
    <property type="match status" value="1"/>
</dbReference>
<dbReference type="CDD" id="cd18186">
    <property type="entry name" value="BTB_POZ_ZBTB_KLHL-like"/>
    <property type="match status" value="1"/>
</dbReference>
<dbReference type="WBParaSite" id="PDA_v2.g9060.t1">
    <property type="protein sequence ID" value="PDA_v2.g9060.t1"/>
    <property type="gene ID" value="PDA_v2.g9060"/>
</dbReference>
<organism evidence="2 3">
    <name type="scientific">Panagrolaimus davidi</name>
    <dbReference type="NCBI Taxonomy" id="227884"/>
    <lineage>
        <taxon>Eukaryota</taxon>
        <taxon>Metazoa</taxon>
        <taxon>Ecdysozoa</taxon>
        <taxon>Nematoda</taxon>
        <taxon>Chromadorea</taxon>
        <taxon>Rhabditida</taxon>
        <taxon>Tylenchina</taxon>
        <taxon>Panagrolaimomorpha</taxon>
        <taxon>Panagrolaimoidea</taxon>
        <taxon>Panagrolaimidae</taxon>
        <taxon>Panagrolaimus</taxon>
    </lineage>
</organism>
<protein>
    <submittedName>
        <fullName evidence="3">BTB domain-containing protein</fullName>
    </submittedName>
</protein>
<dbReference type="Proteomes" id="UP000887578">
    <property type="component" value="Unplaced"/>
</dbReference>
<dbReference type="InterPro" id="IPR000210">
    <property type="entry name" value="BTB/POZ_dom"/>
</dbReference>